<proteinExistence type="predicted"/>
<protein>
    <submittedName>
        <fullName evidence="1">Uncharacterized protein</fullName>
    </submittedName>
</protein>
<name>A0A146K1P0_9EUKA</name>
<feature type="non-terminal residue" evidence="1">
    <location>
        <position position="461"/>
    </location>
</feature>
<gene>
    <name evidence="1" type="ORF">TPC1_30879</name>
</gene>
<dbReference type="AlphaFoldDB" id="A0A146K1P0"/>
<organism evidence="1">
    <name type="scientific">Trepomonas sp. PC1</name>
    <dbReference type="NCBI Taxonomy" id="1076344"/>
    <lineage>
        <taxon>Eukaryota</taxon>
        <taxon>Metamonada</taxon>
        <taxon>Diplomonadida</taxon>
        <taxon>Hexamitidae</taxon>
        <taxon>Hexamitinae</taxon>
        <taxon>Trepomonas</taxon>
    </lineage>
</organism>
<reference evidence="1" key="1">
    <citation type="submission" date="2015-07" db="EMBL/GenBank/DDBJ databases">
        <title>Adaptation to a free-living lifestyle via gene acquisitions in the diplomonad Trepomonas sp. PC1.</title>
        <authorList>
            <person name="Xu F."/>
            <person name="Jerlstrom-Hultqvist J."/>
            <person name="Kolisko M."/>
            <person name="Simpson A.G.B."/>
            <person name="Roger A.J."/>
            <person name="Svard S.G."/>
            <person name="Andersson J.O."/>
        </authorList>
    </citation>
    <scope>NUCLEOTIDE SEQUENCE</scope>
    <source>
        <strain evidence="1">PC1</strain>
    </source>
</reference>
<feature type="non-terminal residue" evidence="1">
    <location>
        <position position="1"/>
    </location>
</feature>
<accession>A0A146K1P0</accession>
<sequence length="461" mass="54890">FKMISTIIIKRPKIFEDLVKKQQYLNDIMSGNKQKIQSQNAKTLKEAADTYFPPKKILKQCKVPTQLPILQQKFKMLPIPVKFDYDQKNITKNQFKGVKKLIVNNYGYQKKTNASIFIEEELKDLFFIQALSENQIEQKNVLQKHVIRSSKFQINTFKLHVKHLNQQKMNNEKLMQSKKLVEFSLLFNEEKTQKIEVMNIQHNTQQMQMIQQNKKQLFFINTKPTKHFYVFSQKFCRPKKQLQIDYDIQQVWVQQQAKDEEQKNLESLFQSSIYGKIDKLEGFEDLQIYDEVQICSLVVLDRTKAFILEQPSQQIKHSQAIITLLYQIISFQKQLKSKYVDRLLEYIKYEQQFQNLISIIDNQQLMVHFSQKFEQERQYCIYLFNEKKARNLLESTILTYTQSSHAEIARLYTLFNEAMKNGDEKLMANAQQNISKLEVFINQIVGQLSYYDAMQLIQDIK</sequence>
<dbReference type="EMBL" id="GDID01006980">
    <property type="protein sequence ID" value="JAP89626.1"/>
    <property type="molecule type" value="Transcribed_RNA"/>
</dbReference>
<evidence type="ECO:0000313" key="1">
    <source>
        <dbReference type="EMBL" id="JAP89626.1"/>
    </source>
</evidence>